<accession>A0A8J2PW47</accession>
<proteinExistence type="predicted"/>
<dbReference type="EMBL" id="CAJVCH010531205">
    <property type="protein sequence ID" value="CAG7823965.1"/>
    <property type="molecule type" value="Genomic_DNA"/>
</dbReference>
<name>A0A8J2PW47_9HEXA</name>
<comment type="caution">
    <text evidence="1">The sequence shown here is derived from an EMBL/GenBank/DDBJ whole genome shotgun (WGS) entry which is preliminary data.</text>
</comment>
<reference evidence="1" key="1">
    <citation type="submission" date="2021-06" db="EMBL/GenBank/DDBJ databases">
        <authorList>
            <person name="Hodson N. C."/>
            <person name="Mongue J. A."/>
            <person name="Jaron S. K."/>
        </authorList>
    </citation>
    <scope>NUCLEOTIDE SEQUENCE</scope>
</reference>
<evidence type="ECO:0000313" key="1">
    <source>
        <dbReference type="EMBL" id="CAG7823965.1"/>
    </source>
</evidence>
<protein>
    <submittedName>
        <fullName evidence="1">Uncharacterized protein</fullName>
    </submittedName>
</protein>
<evidence type="ECO:0000313" key="2">
    <source>
        <dbReference type="Proteomes" id="UP000708208"/>
    </source>
</evidence>
<dbReference type="Proteomes" id="UP000708208">
    <property type="component" value="Unassembled WGS sequence"/>
</dbReference>
<sequence length="101" mass="12145">MICIRSHNQQSRENNLPENSLLNCACISRLDTVSYNRRMCSKYICSTSSMFMRVYLYKRGCRCRFENFFRKAALVQILLIVERRSRKLIRDARFLVLFLHQ</sequence>
<organism evidence="1 2">
    <name type="scientific">Allacma fusca</name>
    <dbReference type="NCBI Taxonomy" id="39272"/>
    <lineage>
        <taxon>Eukaryota</taxon>
        <taxon>Metazoa</taxon>
        <taxon>Ecdysozoa</taxon>
        <taxon>Arthropoda</taxon>
        <taxon>Hexapoda</taxon>
        <taxon>Collembola</taxon>
        <taxon>Symphypleona</taxon>
        <taxon>Sminthuridae</taxon>
        <taxon>Allacma</taxon>
    </lineage>
</organism>
<keyword evidence="2" id="KW-1185">Reference proteome</keyword>
<dbReference type="AlphaFoldDB" id="A0A8J2PW47"/>
<gene>
    <name evidence="1" type="ORF">AFUS01_LOCUS34150</name>
</gene>